<dbReference type="Pfam" id="PF00505">
    <property type="entry name" value="HMG_box"/>
    <property type="match status" value="1"/>
</dbReference>
<protein>
    <recommendedName>
        <fullName evidence="5">HMG box domain-containing protein</fullName>
    </recommendedName>
</protein>
<dbReference type="CDD" id="cd01389">
    <property type="entry name" value="HMG-box_ROX1-like"/>
    <property type="match status" value="1"/>
</dbReference>
<proteinExistence type="predicted"/>
<keyword evidence="7" id="KW-1185">Reference proteome</keyword>
<feature type="compositionally biased region" description="Low complexity" evidence="4">
    <location>
        <begin position="156"/>
        <end position="166"/>
    </location>
</feature>
<dbReference type="PROSITE" id="PS50118">
    <property type="entry name" value="HMG_BOX_2"/>
    <property type="match status" value="1"/>
</dbReference>
<feature type="compositionally biased region" description="Basic and acidic residues" evidence="4">
    <location>
        <begin position="167"/>
        <end position="189"/>
    </location>
</feature>
<dbReference type="PANTHER" id="PTHR45789:SF2">
    <property type="entry name" value="FI18025P1"/>
    <property type="match status" value="1"/>
</dbReference>
<organism evidence="6 7">
    <name type="scientific">Psilocybe cf. subviscida</name>
    <dbReference type="NCBI Taxonomy" id="2480587"/>
    <lineage>
        <taxon>Eukaryota</taxon>
        <taxon>Fungi</taxon>
        <taxon>Dikarya</taxon>
        <taxon>Basidiomycota</taxon>
        <taxon>Agaricomycotina</taxon>
        <taxon>Agaricomycetes</taxon>
        <taxon>Agaricomycetidae</taxon>
        <taxon>Agaricales</taxon>
        <taxon>Agaricineae</taxon>
        <taxon>Strophariaceae</taxon>
        <taxon>Psilocybe</taxon>
    </lineage>
</organism>
<reference evidence="6 7" key="1">
    <citation type="journal article" date="2020" name="ISME J.">
        <title>Uncovering the hidden diversity of litter-decomposition mechanisms in mushroom-forming fungi.</title>
        <authorList>
            <person name="Floudas D."/>
            <person name="Bentzer J."/>
            <person name="Ahren D."/>
            <person name="Johansson T."/>
            <person name="Persson P."/>
            <person name="Tunlid A."/>
        </authorList>
    </citation>
    <scope>NUCLEOTIDE SEQUENCE [LARGE SCALE GENOMIC DNA]</scope>
    <source>
        <strain evidence="6 7">CBS 101986</strain>
    </source>
</reference>
<dbReference type="GO" id="GO:0005634">
    <property type="term" value="C:nucleus"/>
    <property type="evidence" value="ECO:0007669"/>
    <property type="project" value="UniProtKB-UniRule"/>
</dbReference>
<keyword evidence="2 3" id="KW-0539">Nucleus</keyword>
<dbReference type="InterPro" id="IPR009071">
    <property type="entry name" value="HMG_box_dom"/>
</dbReference>
<dbReference type="Proteomes" id="UP000567179">
    <property type="component" value="Unassembled WGS sequence"/>
</dbReference>
<dbReference type="AlphaFoldDB" id="A0A8H5BFP3"/>
<dbReference type="GO" id="GO:0000978">
    <property type="term" value="F:RNA polymerase II cis-regulatory region sequence-specific DNA binding"/>
    <property type="evidence" value="ECO:0007669"/>
    <property type="project" value="TreeGrafter"/>
</dbReference>
<dbReference type="SUPFAM" id="SSF47095">
    <property type="entry name" value="HMG-box"/>
    <property type="match status" value="1"/>
</dbReference>
<dbReference type="EMBL" id="JAACJJ010000028">
    <property type="protein sequence ID" value="KAF5322218.1"/>
    <property type="molecule type" value="Genomic_DNA"/>
</dbReference>
<evidence type="ECO:0000256" key="4">
    <source>
        <dbReference type="SAM" id="MobiDB-lite"/>
    </source>
</evidence>
<name>A0A8H5BFP3_9AGAR</name>
<dbReference type="Gene3D" id="1.10.30.10">
    <property type="entry name" value="High mobility group box domain"/>
    <property type="match status" value="1"/>
</dbReference>
<comment type="caution">
    <text evidence="6">The sequence shown here is derived from an EMBL/GenBank/DDBJ whole genome shotgun (WGS) entry which is preliminary data.</text>
</comment>
<evidence type="ECO:0000313" key="7">
    <source>
        <dbReference type="Proteomes" id="UP000567179"/>
    </source>
</evidence>
<feature type="domain" description="HMG box" evidence="5">
    <location>
        <begin position="77"/>
        <end position="146"/>
    </location>
</feature>
<accession>A0A8H5BFP3</accession>
<dbReference type="SMART" id="SM00398">
    <property type="entry name" value="HMG"/>
    <property type="match status" value="1"/>
</dbReference>
<sequence>MASQLYTIEPYSPTINPSILPNISTLRAFSRPCVHPSALLYTTTPTANALSSTPASTSASTSTPNSSSNRTGKPHKISRPPNSFFLFRSAFLKESRIPAHAETRQQHLSKVIGQCWNMMSPDERAVWDAKAEEAKQVHAAQHPGYKFQPASRKARATGARKASAAAKARDEKAETEKDEATRKLREEFTPYKGEPGLSKRNSKKLARSVRGTERAARAPRKTAASATASSSTSTCGSTSTPAPAAIATSSSTTSNTAATACPSPSLLSALLSPLPLRVTSIQLAPFLPSSTRLAPATPAGPQITRIMQSPPLTPFYPSDRQPQLEFQQVQQLQIEIQNHEQIQLPQLGYMPPGSSSFGVGTGMEDKCDAFDPFGGLNVSVSQGVIYPAMGMGGNMGGDYASLNASNAFSYFNGTQGGQAQVADLDHPALHMNTTMHQYLGFEDAGVDYSAFTANYTGNGNYYCDAPAPTFSPAVSSPATPGSLVYPISPISNGSAASLAYPNSPITPASASGSLDSPITLDYPFPSPDPGYTGELTLTAPYPDHDHNHDHDHNNYPGGLLKFDENDNQLLSQTEFLDALQRRYSSSASEAGSDLSMGVGLNGAQDEAALNRGDHGAYYPWSQQFGASVTGLEVEFGKMEYF</sequence>
<feature type="DNA-binding region" description="HMG box" evidence="3">
    <location>
        <begin position="77"/>
        <end position="146"/>
    </location>
</feature>
<gene>
    <name evidence="6" type="ORF">D9619_000328</name>
</gene>
<feature type="compositionally biased region" description="Low complexity" evidence="4">
    <location>
        <begin position="50"/>
        <end position="71"/>
    </location>
</feature>
<evidence type="ECO:0000256" key="2">
    <source>
        <dbReference type="ARBA" id="ARBA00023242"/>
    </source>
</evidence>
<evidence type="ECO:0000259" key="5">
    <source>
        <dbReference type="PROSITE" id="PS50118"/>
    </source>
</evidence>
<dbReference type="OrthoDB" id="6247875at2759"/>
<evidence type="ECO:0000256" key="3">
    <source>
        <dbReference type="PROSITE-ProRule" id="PRU00267"/>
    </source>
</evidence>
<dbReference type="InterPro" id="IPR036910">
    <property type="entry name" value="HMG_box_dom_sf"/>
</dbReference>
<evidence type="ECO:0000256" key="1">
    <source>
        <dbReference type="ARBA" id="ARBA00023125"/>
    </source>
</evidence>
<evidence type="ECO:0000313" key="6">
    <source>
        <dbReference type="EMBL" id="KAF5322218.1"/>
    </source>
</evidence>
<keyword evidence="1 3" id="KW-0238">DNA-binding</keyword>
<dbReference type="GO" id="GO:0000981">
    <property type="term" value="F:DNA-binding transcription factor activity, RNA polymerase II-specific"/>
    <property type="evidence" value="ECO:0007669"/>
    <property type="project" value="TreeGrafter"/>
</dbReference>
<feature type="compositionally biased region" description="Low complexity" evidence="4">
    <location>
        <begin position="221"/>
        <end position="260"/>
    </location>
</feature>
<dbReference type="InterPro" id="IPR018247">
    <property type="entry name" value="EF_Hand_1_Ca_BS"/>
</dbReference>
<feature type="region of interest" description="Disordered" evidence="4">
    <location>
        <begin position="50"/>
        <end position="80"/>
    </location>
</feature>
<feature type="region of interest" description="Disordered" evidence="4">
    <location>
        <begin position="148"/>
        <end position="260"/>
    </location>
</feature>
<dbReference type="PROSITE" id="PS00018">
    <property type="entry name" value="EF_HAND_1"/>
    <property type="match status" value="1"/>
</dbReference>
<dbReference type="InterPro" id="IPR051356">
    <property type="entry name" value="SOX/SOX-like_TF"/>
</dbReference>
<dbReference type="PANTHER" id="PTHR45789">
    <property type="entry name" value="FI18025P1"/>
    <property type="match status" value="1"/>
</dbReference>